<dbReference type="Proteomes" id="UP001162483">
    <property type="component" value="Unassembled WGS sequence"/>
</dbReference>
<name>A0ABN9B7S6_9NEOB</name>
<gene>
    <name evidence="2" type="ORF">SPARVUS_LOCUS2302562</name>
</gene>
<keyword evidence="3" id="KW-1185">Reference proteome</keyword>
<evidence type="ECO:0000313" key="2">
    <source>
        <dbReference type="EMBL" id="CAI9543556.1"/>
    </source>
</evidence>
<comment type="caution">
    <text evidence="2">The sequence shown here is derived from an EMBL/GenBank/DDBJ whole genome shotgun (WGS) entry which is preliminary data.</text>
</comment>
<evidence type="ECO:0000256" key="1">
    <source>
        <dbReference type="SAM" id="Phobius"/>
    </source>
</evidence>
<accession>A0ABN9B7S6</accession>
<protein>
    <submittedName>
        <fullName evidence="2">Uncharacterized protein</fullName>
    </submittedName>
</protein>
<evidence type="ECO:0000313" key="3">
    <source>
        <dbReference type="Proteomes" id="UP001162483"/>
    </source>
</evidence>
<reference evidence="2" key="1">
    <citation type="submission" date="2023-05" db="EMBL/GenBank/DDBJ databases">
        <authorList>
            <person name="Stuckert A."/>
        </authorList>
    </citation>
    <scope>NUCLEOTIDE SEQUENCE</scope>
</reference>
<sequence length="41" mass="4664">MRLHDPLSCVWIALIGPVLITGTLPRKKKILSNNKHRTENV</sequence>
<proteinExistence type="predicted"/>
<organism evidence="2 3">
    <name type="scientific">Staurois parvus</name>
    <dbReference type="NCBI Taxonomy" id="386267"/>
    <lineage>
        <taxon>Eukaryota</taxon>
        <taxon>Metazoa</taxon>
        <taxon>Chordata</taxon>
        <taxon>Craniata</taxon>
        <taxon>Vertebrata</taxon>
        <taxon>Euteleostomi</taxon>
        <taxon>Amphibia</taxon>
        <taxon>Batrachia</taxon>
        <taxon>Anura</taxon>
        <taxon>Neobatrachia</taxon>
        <taxon>Ranoidea</taxon>
        <taxon>Ranidae</taxon>
        <taxon>Staurois</taxon>
    </lineage>
</organism>
<keyword evidence="1" id="KW-0472">Membrane</keyword>
<keyword evidence="1" id="KW-1133">Transmembrane helix</keyword>
<feature type="transmembrane region" description="Helical" evidence="1">
    <location>
        <begin position="6"/>
        <end position="25"/>
    </location>
</feature>
<keyword evidence="1" id="KW-0812">Transmembrane</keyword>
<dbReference type="EMBL" id="CATNWA010002680">
    <property type="protein sequence ID" value="CAI9543556.1"/>
    <property type="molecule type" value="Genomic_DNA"/>
</dbReference>